<evidence type="ECO:0000313" key="4">
    <source>
        <dbReference type="Proteomes" id="UP000049077"/>
    </source>
</evidence>
<keyword evidence="4" id="KW-1185">Reference proteome</keyword>
<dbReference type="EMBL" id="CCJV01000136">
    <property type="protein sequence ID" value="CDT58416.1"/>
    <property type="molecule type" value="Genomic_DNA"/>
</dbReference>
<evidence type="ECO:0000313" key="2">
    <source>
        <dbReference type="EMBL" id="CDT32608.1"/>
    </source>
</evidence>
<accession>A0A822N6X8</accession>
<name>A0A822N6X8_9VIBR</name>
<reference evidence="3 4" key="2">
    <citation type="submission" date="2014-06" db="EMBL/GenBank/DDBJ databases">
        <authorList>
            <person name="Le Roux F."/>
        </authorList>
    </citation>
    <scope>NUCLEOTIDE SEQUENCE</scope>
    <source>
        <strain evidence="2 4">J5-4</strain>
        <strain evidence="3">J5-5</strain>
    </source>
</reference>
<gene>
    <name evidence="2" type="ORF">VCR4J5_200063</name>
    <name evidence="3" type="ORF">VCR5J5_720040</name>
</gene>
<organism evidence="3 5">
    <name type="scientific">Vibrio crassostreae</name>
    <dbReference type="NCBI Taxonomy" id="246167"/>
    <lineage>
        <taxon>Bacteria</taxon>
        <taxon>Pseudomonadati</taxon>
        <taxon>Pseudomonadota</taxon>
        <taxon>Gammaproteobacteria</taxon>
        <taxon>Vibrionales</taxon>
        <taxon>Vibrionaceae</taxon>
        <taxon>Vibrio</taxon>
    </lineage>
</organism>
<protein>
    <submittedName>
        <fullName evidence="3">Uncharacterized protein</fullName>
    </submittedName>
</protein>
<sequence length="54" mass="6298">MAQNQAWPVHERIRAASRVRLLKREASKQSRELFSSRLIPPANNTIQEPDYHEA</sequence>
<evidence type="ECO:0000313" key="3">
    <source>
        <dbReference type="EMBL" id="CDT58416.1"/>
    </source>
</evidence>
<dbReference type="Proteomes" id="UP000049495">
    <property type="component" value="Unassembled WGS sequence"/>
</dbReference>
<reference evidence="5" key="1">
    <citation type="submission" date="2014-06" db="EMBL/GenBank/DDBJ databases">
        <authorList>
            <person name="Le Roux Frederique"/>
        </authorList>
    </citation>
    <scope>NUCLEOTIDE SEQUENCE [LARGE SCALE GENOMIC DNA]</scope>
    <source>
        <strain evidence="5">J5-5</strain>
    </source>
</reference>
<dbReference type="AlphaFoldDB" id="A0A822N6X8"/>
<evidence type="ECO:0000313" key="5">
    <source>
        <dbReference type="Proteomes" id="UP000049495"/>
    </source>
</evidence>
<feature type="region of interest" description="Disordered" evidence="1">
    <location>
        <begin position="32"/>
        <end position="54"/>
    </location>
</feature>
<evidence type="ECO:0000256" key="1">
    <source>
        <dbReference type="SAM" id="MobiDB-lite"/>
    </source>
</evidence>
<proteinExistence type="predicted"/>
<dbReference type="EMBL" id="CCJX01000103">
    <property type="protein sequence ID" value="CDT32608.1"/>
    <property type="molecule type" value="Genomic_DNA"/>
</dbReference>
<comment type="caution">
    <text evidence="3">The sequence shown here is derived from an EMBL/GenBank/DDBJ whole genome shotgun (WGS) entry which is preliminary data.</text>
</comment>
<dbReference type="Proteomes" id="UP000049077">
    <property type="component" value="Unassembled WGS sequence"/>
</dbReference>